<protein>
    <submittedName>
        <fullName evidence="1">Uncharacterized protein</fullName>
    </submittedName>
</protein>
<name>A0ACC0J7T7_CHOFU</name>
<comment type="caution">
    <text evidence="1">The sequence shown here is derived from an EMBL/GenBank/DDBJ whole genome shotgun (WGS) entry which is preliminary data.</text>
</comment>
<sequence>MGQVIQSPVEERVGCVGDDNNHTPGTSDFAGPSPFACRVHRQRKRRTVPGLRRGAGEAPAPAHPARGGRAPHRSRLARLSRLSRSRTCRFTLR</sequence>
<evidence type="ECO:0000313" key="2">
    <source>
        <dbReference type="Proteomes" id="UP001064048"/>
    </source>
</evidence>
<dbReference type="Proteomes" id="UP001064048">
    <property type="component" value="Chromosome 14"/>
</dbReference>
<organism evidence="1 2">
    <name type="scientific">Choristoneura fumiferana</name>
    <name type="common">Spruce budworm moth</name>
    <name type="synonym">Archips fumiferana</name>
    <dbReference type="NCBI Taxonomy" id="7141"/>
    <lineage>
        <taxon>Eukaryota</taxon>
        <taxon>Metazoa</taxon>
        <taxon>Ecdysozoa</taxon>
        <taxon>Arthropoda</taxon>
        <taxon>Hexapoda</taxon>
        <taxon>Insecta</taxon>
        <taxon>Pterygota</taxon>
        <taxon>Neoptera</taxon>
        <taxon>Endopterygota</taxon>
        <taxon>Lepidoptera</taxon>
        <taxon>Glossata</taxon>
        <taxon>Ditrysia</taxon>
        <taxon>Tortricoidea</taxon>
        <taxon>Tortricidae</taxon>
        <taxon>Tortricinae</taxon>
        <taxon>Choristoneura</taxon>
    </lineage>
</organism>
<accession>A0ACC0J7T7</accession>
<gene>
    <name evidence="1" type="ORF">MSG28_008737</name>
</gene>
<dbReference type="EMBL" id="CM046114">
    <property type="protein sequence ID" value="KAI8420175.1"/>
    <property type="molecule type" value="Genomic_DNA"/>
</dbReference>
<reference evidence="1 2" key="1">
    <citation type="journal article" date="2022" name="Genome Biol. Evol.">
        <title>The Spruce Budworm Genome: Reconstructing the Evolutionary History of Antifreeze Proteins.</title>
        <authorList>
            <person name="Beliveau C."/>
            <person name="Gagne P."/>
            <person name="Picq S."/>
            <person name="Vernygora O."/>
            <person name="Keeling C.I."/>
            <person name="Pinkney K."/>
            <person name="Doucet D."/>
            <person name="Wen F."/>
            <person name="Johnston J.S."/>
            <person name="Maaroufi H."/>
            <person name="Boyle B."/>
            <person name="Laroche J."/>
            <person name="Dewar K."/>
            <person name="Juretic N."/>
            <person name="Blackburn G."/>
            <person name="Nisole A."/>
            <person name="Brunet B."/>
            <person name="Brandao M."/>
            <person name="Lumley L."/>
            <person name="Duan J."/>
            <person name="Quan G."/>
            <person name="Lucarotti C.J."/>
            <person name="Roe A.D."/>
            <person name="Sperling F.A.H."/>
            <person name="Levesque R.C."/>
            <person name="Cusson M."/>
        </authorList>
    </citation>
    <scope>NUCLEOTIDE SEQUENCE [LARGE SCALE GENOMIC DNA]</scope>
    <source>
        <strain evidence="1">Glfc:IPQL:Cfum</strain>
    </source>
</reference>
<proteinExistence type="predicted"/>
<keyword evidence="2" id="KW-1185">Reference proteome</keyword>
<evidence type="ECO:0000313" key="1">
    <source>
        <dbReference type="EMBL" id="KAI8420175.1"/>
    </source>
</evidence>